<dbReference type="InterPro" id="IPR012791">
    <property type="entry name" value="3-oxoacid_CoA-transf_B"/>
</dbReference>
<reference evidence="3 4" key="2">
    <citation type="journal article" date="2021" name="Int. J. Syst. Evol. Microbiol.">
        <title>Isolation and Polyphasic Characterization of Desulfuromonas versatilis sp. Nov., an Electrogenic Bacteria Capable of Versatile Metabolism Isolated from a Graphene Oxide-Reducing Enrichment Culture.</title>
        <authorList>
            <person name="Xie L."/>
            <person name="Yoshida N."/>
            <person name="Ishii S."/>
            <person name="Meng L."/>
        </authorList>
    </citation>
    <scope>NUCLEOTIDE SEQUENCE [LARGE SCALE GENOMIC DNA]</scope>
    <source>
        <strain evidence="3 4">NIT-T3</strain>
    </source>
</reference>
<dbReference type="Gene3D" id="3.40.1080.10">
    <property type="entry name" value="Glutaconate Coenzyme A-transferase"/>
    <property type="match status" value="1"/>
</dbReference>
<dbReference type="PANTHER" id="PTHR13707">
    <property type="entry name" value="KETOACID-COENZYME A TRANSFERASE"/>
    <property type="match status" value="1"/>
</dbReference>
<comment type="similarity">
    <text evidence="1">Belongs to the 3-oxoacid CoA-transferase subunit B family.</text>
</comment>
<dbReference type="InterPro" id="IPR004165">
    <property type="entry name" value="CoA_trans_fam_I"/>
</dbReference>
<dbReference type="NCBIfam" id="TIGR02428">
    <property type="entry name" value="pcaJ_scoB_fam"/>
    <property type="match status" value="1"/>
</dbReference>
<protein>
    <submittedName>
        <fullName evidence="3">Succinyl-CoA--3-ketoacid-CoA transferase</fullName>
    </submittedName>
</protein>
<evidence type="ECO:0000256" key="2">
    <source>
        <dbReference type="ARBA" id="ARBA00022679"/>
    </source>
</evidence>
<dbReference type="RefSeq" id="WP_221251019.1">
    <property type="nucleotide sequence ID" value="NZ_AP024355.1"/>
</dbReference>
<dbReference type="GO" id="GO:0016740">
    <property type="term" value="F:transferase activity"/>
    <property type="evidence" value="ECO:0007669"/>
    <property type="project" value="UniProtKB-KW"/>
</dbReference>
<dbReference type="EMBL" id="AP024355">
    <property type="protein sequence ID" value="BCR03551.1"/>
    <property type="molecule type" value="Genomic_DNA"/>
</dbReference>
<keyword evidence="4" id="KW-1185">Reference proteome</keyword>
<dbReference type="SMART" id="SM00882">
    <property type="entry name" value="CoA_trans"/>
    <property type="match status" value="1"/>
</dbReference>
<organism evidence="3 4">
    <name type="scientific">Desulfuromonas versatilis</name>
    <dbReference type="NCBI Taxonomy" id="2802975"/>
    <lineage>
        <taxon>Bacteria</taxon>
        <taxon>Pseudomonadati</taxon>
        <taxon>Thermodesulfobacteriota</taxon>
        <taxon>Desulfuromonadia</taxon>
        <taxon>Desulfuromonadales</taxon>
        <taxon>Desulfuromonadaceae</taxon>
        <taxon>Desulfuromonas</taxon>
    </lineage>
</organism>
<dbReference type="PANTHER" id="PTHR13707:SF60">
    <property type="entry name" value="ACETATE COA-TRANSFERASE SUBUNIT ALPHA"/>
    <property type="match status" value="1"/>
</dbReference>
<evidence type="ECO:0000313" key="4">
    <source>
        <dbReference type="Proteomes" id="UP001319827"/>
    </source>
</evidence>
<gene>
    <name evidence="3" type="ORF">DESUT3_06200</name>
</gene>
<proteinExistence type="inferred from homology"/>
<accession>A0ABM8HSW1</accession>
<dbReference type="Pfam" id="PF01144">
    <property type="entry name" value="CoA_trans"/>
    <property type="match status" value="1"/>
</dbReference>
<dbReference type="InterPro" id="IPR037171">
    <property type="entry name" value="NagB/RpiA_transferase-like"/>
</dbReference>
<dbReference type="SUPFAM" id="SSF100950">
    <property type="entry name" value="NagB/RpiA/CoA transferase-like"/>
    <property type="match status" value="1"/>
</dbReference>
<sequence>MPYRKKIAARAAREIHSGQVINLGIGIPNMILDYLAGGVEVFVQSENGILGIGPRCPRGTEDRNLIDAGANYVTLTPGASFFDSALSFALIRGGRVTTSFLGALEVSANGDLANWIIPGKMAPGIGGGMELAQKAQRVIVTTSHTTREGEPKILAHCTLPLTARACVKTIITELAVIDVTPQGLMLREIAHESSLREVQEKTAAPLLFAAGEIPRF</sequence>
<reference evidence="3 4" key="1">
    <citation type="journal article" date="2016" name="C (Basel)">
        <title>Selective Growth of and Electricity Production by Marine Exoelectrogenic Bacteria in Self-Aggregated Hydrogel of Microbially Reduced Graphene Oxide.</title>
        <authorList>
            <person name="Yoshida N."/>
            <person name="Goto Y."/>
            <person name="Miyata Y."/>
        </authorList>
    </citation>
    <scope>NUCLEOTIDE SEQUENCE [LARGE SCALE GENOMIC DNA]</scope>
    <source>
        <strain evidence="3 4">NIT-T3</strain>
    </source>
</reference>
<evidence type="ECO:0000256" key="1">
    <source>
        <dbReference type="ARBA" id="ARBA00007047"/>
    </source>
</evidence>
<name>A0ABM8HSW1_9BACT</name>
<keyword evidence="2 3" id="KW-0808">Transferase</keyword>
<dbReference type="Proteomes" id="UP001319827">
    <property type="component" value="Chromosome"/>
</dbReference>
<evidence type="ECO:0000313" key="3">
    <source>
        <dbReference type="EMBL" id="BCR03551.1"/>
    </source>
</evidence>